<organism evidence="1 2">
    <name type="scientific">Ricinus communis</name>
    <name type="common">Castor bean</name>
    <dbReference type="NCBI Taxonomy" id="3988"/>
    <lineage>
        <taxon>Eukaryota</taxon>
        <taxon>Viridiplantae</taxon>
        <taxon>Streptophyta</taxon>
        <taxon>Embryophyta</taxon>
        <taxon>Tracheophyta</taxon>
        <taxon>Spermatophyta</taxon>
        <taxon>Magnoliopsida</taxon>
        <taxon>eudicotyledons</taxon>
        <taxon>Gunneridae</taxon>
        <taxon>Pentapetalae</taxon>
        <taxon>rosids</taxon>
        <taxon>fabids</taxon>
        <taxon>Malpighiales</taxon>
        <taxon>Euphorbiaceae</taxon>
        <taxon>Acalyphoideae</taxon>
        <taxon>Acalypheae</taxon>
        <taxon>Ricinus</taxon>
    </lineage>
</organism>
<dbReference type="EMBL" id="EQ989515">
    <property type="protein sequence ID" value="EEF22893.1"/>
    <property type="molecule type" value="Genomic_DNA"/>
</dbReference>
<gene>
    <name evidence="1" type="ORF">RCOM_1969940</name>
</gene>
<protein>
    <submittedName>
        <fullName evidence="1">Uncharacterized protein</fullName>
    </submittedName>
</protein>
<dbReference type="AlphaFoldDB" id="B9TMM0"/>
<reference evidence="2" key="1">
    <citation type="journal article" date="2010" name="Nat. Biotechnol.">
        <title>Draft genome sequence of the oilseed species Ricinus communis.</title>
        <authorList>
            <person name="Chan A.P."/>
            <person name="Crabtree J."/>
            <person name="Zhao Q."/>
            <person name="Lorenzi H."/>
            <person name="Orvis J."/>
            <person name="Puiu D."/>
            <person name="Melake-Berhan A."/>
            <person name="Jones K.M."/>
            <person name="Redman J."/>
            <person name="Chen G."/>
            <person name="Cahoon E.B."/>
            <person name="Gedil M."/>
            <person name="Stanke M."/>
            <person name="Haas B.J."/>
            <person name="Wortman J.R."/>
            <person name="Fraser-Liggett C.M."/>
            <person name="Ravel J."/>
            <person name="Rabinowicz P.D."/>
        </authorList>
    </citation>
    <scope>NUCLEOTIDE SEQUENCE [LARGE SCALE GENOMIC DNA]</scope>
    <source>
        <strain evidence="2">cv. Hale</strain>
    </source>
</reference>
<name>B9TMM0_RICCO</name>
<feature type="non-terminal residue" evidence="1">
    <location>
        <position position="82"/>
    </location>
</feature>
<keyword evidence="2" id="KW-1185">Reference proteome</keyword>
<evidence type="ECO:0000313" key="2">
    <source>
        <dbReference type="Proteomes" id="UP000008311"/>
    </source>
</evidence>
<dbReference type="Proteomes" id="UP000008311">
    <property type="component" value="Unassembled WGS sequence"/>
</dbReference>
<sequence length="82" mass="9203">METKQILDKLTALFPSATIKWRAMQEKTEDGVKYGLFAPYLDPRDYQKRLDAVLTSAGWASDMRPSSVGVVSSISILLDGHW</sequence>
<accession>B9TMM0</accession>
<proteinExistence type="predicted"/>
<evidence type="ECO:0000313" key="1">
    <source>
        <dbReference type="EMBL" id="EEF22893.1"/>
    </source>
</evidence>
<dbReference type="InParanoid" id="B9TMM0"/>